<sequence length="291" mass="34481">MELGHLVNFKTYRKSYKNKKIQKNDPENWQIFENCHEAIIDQETFDIVQRIRDGRRRLTPMGEMPMLSGMLFCADCGAKLYQVRHRGWEHDKEHFVCATYRKVKGGCSSHQIRNVVVEEILLSELQRITAFAREHEDEFLEMVTKKSLAELNKSQREGKRELEQAMQRISKLDKIIQRLYEDNVEGKISDERFAKMSSNYEAEQEQLEARIKELKHLLSAEKEESLNANHFLDLVRRYTDIRELDAEIIREFVEKIYVYKAERVDGHRVQRIKIIWNCIGEFNTPANEKSA</sequence>
<evidence type="ECO:0000259" key="5">
    <source>
        <dbReference type="Pfam" id="PF13408"/>
    </source>
</evidence>
<feature type="domain" description="Recombinase" evidence="4">
    <location>
        <begin position="4"/>
        <end position="55"/>
    </location>
</feature>
<keyword evidence="3" id="KW-0175">Coiled coil</keyword>
<reference evidence="7 8" key="1">
    <citation type="submission" date="2017-05" db="EMBL/GenBank/DDBJ databases">
        <title>Butyricicoccus porcorum sp. nov. a butyrate-producing bacterium from the swine intestinal tract.</title>
        <authorList>
            <person name="Trachsel J."/>
            <person name="Humphrey S."/>
            <person name="Allen H.K."/>
        </authorList>
    </citation>
    <scope>NUCLEOTIDE SEQUENCE [LARGE SCALE GENOMIC DNA]</scope>
    <source>
        <strain evidence="7">BB10</strain>
    </source>
</reference>
<comment type="caution">
    <text evidence="7">The sequence shown here is derived from an EMBL/GenBank/DDBJ whole genome shotgun (WGS) entry which is preliminary data.</text>
</comment>
<keyword evidence="8" id="KW-1185">Reference proteome</keyword>
<dbReference type="Pfam" id="PF07508">
    <property type="entry name" value="Recombinase"/>
    <property type="match status" value="1"/>
</dbReference>
<evidence type="ECO:0000259" key="6">
    <source>
        <dbReference type="Pfam" id="PF14287"/>
    </source>
</evidence>
<dbReference type="InterPro" id="IPR050639">
    <property type="entry name" value="SSR_resolvase"/>
</dbReference>
<dbReference type="PANTHER" id="PTHR30461">
    <property type="entry name" value="DNA-INVERTASE FROM LAMBDOID PROPHAGE"/>
    <property type="match status" value="1"/>
</dbReference>
<dbReference type="GO" id="GO:0000150">
    <property type="term" value="F:DNA strand exchange activity"/>
    <property type="evidence" value="ECO:0007669"/>
    <property type="project" value="InterPro"/>
</dbReference>
<keyword evidence="2" id="KW-0233">DNA recombination</keyword>
<dbReference type="AlphaFoldDB" id="A0A252F0N9"/>
<dbReference type="Pfam" id="PF14287">
    <property type="entry name" value="DUF4368"/>
    <property type="match status" value="1"/>
</dbReference>
<dbReference type="InterPro" id="IPR038109">
    <property type="entry name" value="DNA_bind_recomb_sf"/>
</dbReference>
<feature type="domain" description="Recombinase zinc beta ribbon" evidence="5">
    <location>
        <begin position="66"/>
        <end position="125"/>
    </location>
</feature>
<dbReference type="InterPro" id="IPR025378">
    <property type="entry name" value="DUF4368"/>
</dbReference>
<dbReference type="InterPro" id="IPR011109">
    <property type="entry name" value="DNA_bind_recombinase_dom"/>
</dbReference>
<evidence type="ECO:0000313" key="7">
    <source>
        <dbReference type="EMBL" id="OUM19383.1"/>
    </source>
</evidence>
<dbReference type="OrthoDB" id="9804620at2"/>
<dbReference type="InterPro" id="IPR025827">
    <property type="entry name" value="Zn_ribbon_recom_dom"/>
</dbReference>
<feature type="coiled-coil region" evidence="3">
    <location>
        <begin position="148"/>
        <end position="224"/>
    </location>
</feature>
<dbReference type="PANTHER" id="PTHR30461:SF2">
    <property type="entry name" value="SERINE RECOMBINASE PINE-RELATED"/>
    <property type="match status" value="1"/>
</dbReference>
<gene>
    <name evidence="7" type="ORF">CBW42_13125</name>
</gene>
<evidence type="ECO:0000259" key="4">
    <source>
        <dbReference type="Pfam" id="PF07508"/>
    </source>
</evidence>
<feature type="domain" description="DUF4368" evidence="6">
    <location>
        <begin position="218"/>
        <end position="282"/>
    </location>
</feature>
<dbReference type="RefSeq" id="WP_087022411.1">
    <property type="nucleotide sequence ID" value="NZ_NHOC01000019.1"/>
</dbReference>
<evidence type="ECO:0000256" key="2">
    <source>
        <dbReference type="ARBA" id="ARBA00023172"/>
    </source>
</evidence>
<dbReference type="Proteomes" id="UP000194903">
    <property type="component" value="Unassembled WGS sequence"/>
</dbReference>
<dbReference type="Pfam" id="PF13408">
    <property type="entry name" value="Zn_ribbon_recom"/>
    <property type="match status" value="1"/>
</dbReference>
<organism evidence="7 8">
    <name type="scientific">Butyricicoccus porcorum</name>
    <dbReference type="NCBI Taxonomy" id="1945634"/>
    <lineage>
        <taxon>Bacteria</taxon>
        <taxon>Bacillati</taxon>
        <taxon>Bacillota</taxon>
        <taxon>Clostridia</taxon>
        <taxon>Eubacteriales</taxon>
        <taxon>Butyricicoccaceae</taxon>
        <taxon>Butyricicoccus</taxon>
    </lineage>
</organism>
<keyword evidence="1" id="KW-0238">DNA-binding</keyword>
<name>A0A252F0N9_9FIRM</name>
<dbReference type="EMBL" id="NHOC01000019">
    <property type="protein sequence ID" value="OUM19383.1"/>
    <property type="molecule type" value="Genomic_DNA"/>
</dbReference>
<evidence type="ECO:0000256" key="3">
    <source>
        <dbReference type="SAM" id="Coils"/>
    </source>
</evidence>
<proteinExistence type="predicted"/>
<dbReference type="Gene3D" id="3.90.1750.20">
    <property type="entry name" value="Putative Large Serine Recombinase, Chain B, Domain 2"/>
    <property type="match status" value="1"/>
</dbReference>
<evidence type="ECO:0000313" key="8">
    <source>
        <dbReference type="Proteomes" id="UP000194903"/>
    </source>
</evidence>
<protein>
    <submittedName>
        <fullName evidence="7">Recombinase</fullName>
    </submittedName>
</protein>
<accession>A0A252F0N9</accession>
<evidence type="ECO:0000256" key="1">
    <source>
        <dbReference type="ARBA" id="ARBA00023125"/>
    </source>
</evidence>
<dbReference type="GO" id="GO:0003677">
    <property type="term" value="F:DNA binding"/>
    <property type="evidence" value="ECO:0007669"/>
    <property type="project" value="UniProtKB-KW"/>
</dbReference>